<protein>
    <submittedName>
        <fullName evidence="2">Phage tail protein</fullName>
    </submittedName>
</protein>
<dbReference type="InterPro" id="IPR002126">
    <property type="entry name" value="Cadherin-like_dom"/>
</dbReference>
<dbReference type="RefSeq" id="WP_236934190.1">
    <property type="nucleotide sequence ID" value="NZ_CP133461.1"/>
</dbReference>
<dbReference type="Pfam" id="PF18994">
    <property type="entry name" value="Prophage_tailD1"/>
    <property type="match status" value="1"/>
</dbReference>
<dbReference type="NCBIfam" id="TIGR01665">
    <property type="entry name" value="put_anti_recept"/>
    <property type="match status" value="1"/>
</dbReference>
<sequence length="498" mass="56945">MLKYNRLGVGRYNSLGKIRYNSQSPQRQQPLYNRLANALLVVYDQDGNRLGVLENADDPILEQEIGSIDILTFSLPFNDPKREYIQNENIVEVVNQRYFIREVSKVRAGGRLELAVYCEATWYDLQSTEPMKVWKWENATAAQIMADILDGTEWSVGRVEVTGRRNLELEERLTNRLKALRELPSIFNGELWFNTGDNTVDLLLPVGRDSGASIVYRKNMKEIEVYQSTKDLVTKLYLYGKDNMTIEDAHPQGLPYIENYQYTTKKRVLVAKDERFTNPFHLYERGVYALNILSRPTASYVMKIAVLSRLSGLSHEEFALGDNVFVYDKELGINEKKRIVRWKYNIKRPWESEVELERPQPTLSDLLTGVQESAPILESEDTVDRQDLLNLSVFNYLLNSRADDGFAYWTNNGWEIDPVNGYSGNASFKAVGEAGVTKEMSQEVFPAHREEYTISFRASAENIALGPNGRVGVYVTIKYEDGTEDEPVFISLIESEGG</sequence>
<dbReference type="Proteomes" id="UP001297580">
    <property type="component" value="Chromosome"/>
</dbReference>
<keyword evidence="3" id="KW-1185">Reference proteome</keyword>
<organism evidence="2 3">
    <name type="scientific">Geobacillus thermodenitrificans</name>
    <dbReference type="NCBI Taxonomy" id="33940"/>
    <lineage>
        <taxon>Bacteria</taxon>
        <taxon>Bacillati</taxon>
        <taxon>Bacillota</taxon>
        <taxon>Bacilli</taxon>
        <taxon>Bacillales</taxon>
        <taxon>Anoxybacillaceae</taxon>
        <taxon>Geobacillus</taxon>
    </lineage>
</organism>
<dbReference type="InterPro" id="IPR010572">
    <property type="entry name" value="Tail_dom"/>
</dbReference>
<evidence type="ECO:0000313" key="2">
    <source>
        <dbReference type="EMBL" id="WMV74972.1"/>
    </source>
</evidence>
<proteinExistence type="predicted"/>
<reference evidence="2 3" key="1">
    <citation type="submission" date="2023-08" db="EMBL/GenBank/DDBJ databases">
        <title>Complete genome sequence of Geobacillus thermodenitrificans K1041, a genetically tractable strain representative of the genus Geobacillus.</title>
        <authorList>
            <person name="Kani S."/>
            <person name="Suzuki H."/>
        </authorList>
    </citation>
    <scope>NUCLEOTIDE SEQUENCE [LARGE SCALE GENOMIC DNA]</scope>
    <source>
        <strain evidence="2 3">K1041</strain>
    </source>
</reference>
<dbReference type="Pfam" id="PF06605">
    <property type="entry name" value="Prophage_tail"/>
    <property type="match status" value="1"/>
</dbReference>
<dbReference type="InterPro" id="IPR044051">
    <property type="entry name" value="Prophage_tail_N"/>
</dbReference>
<dbReference type="Gene3D" id="2.60.120.260">
    <property type="entry name" value="Galactose-binding domain-like"/>
    <property type="match status" value="1"/>
</dbReference>
<gene>
    <name evidence="2" type="ORF">HSX42_11805</name>
</gene>
<dbReference type="EMBL" id="CP133461">
    <property type="protein sequence ID" value="WMV74972.1"/>
    <property type="molecule type" value="Genomic_DNA"/>
</dbReference>
<feature type="domain" description="Cadherin" evidence="1">
    <location>
        <begin position="383"/>
        <end position="489"/>
    </location>
</feature>
<dbReference type="PROSITE" id="PS50268">
    <property type="entry name" value="CADHERIN_2"/>
    <property type="match status" value="1"/>
</dbReference>
<evidence type="ECO:0000313" key="3">
    <source>
        <dbReference type="Proteomes" id="UP001297580"/>
    </source>
</evidence>
<dbReference type="InterPro" id="IPR007119">
    <property type="entry name" value="Phage_tail_spike_N"/>
</dbReference>
<accession>A0ABY9QA27</accession>
<evidence type="ECO:0000259" key="1">
    <source>
        <dbReference type="PROSITE" id="PS50268"/>
    </source>
</evidence>
<name>A0ABY9QA27_GEOTD</name>